<accession>A0A9K3CW94</accession>
<evidence type="ECO:0000256" key="1">
    <source>
        <dbReference type="SAM" id="MobiDB-lite"/>
    </source>
</evidence>
<feature type="compositionally biased region" description="Low complexity" evidence="1">
    <location>
        <begin position="426"/>
        <end position="442"/>
    </location>
</feature>
<feature type="non-terminal residue" evidence="2">
    <location>
        <position position="1"/>
    </location>
</feature>
<feature type="region of interest" description="Disordered" evidence="1">
    <location>
        <begin position="259"/>
        <end position="393"/>
    </location>
</feature>
<organism evidence="2 3">
    <name type="scientific">Kipferlia bialata</name>
    <dbReference type="NCBI Taxonomy" id="797122"/>
    <lineage>
        <taxon>Eukaryota</taxon>
        <taxon>Metamonada</taxon>
        <taxon>Carpediemonas-like organisms</taxon>
        <taxon>Kipferlia</taxon>
    </lineage>
</organism>
<dbReference type="Proteomes" id="UP000265618">
    <property type="component" value="Unassembled WGS sequence"/>
</dbReference>
<feature type="compositionally biased region" description="Low complexity" evidence="1">
    <location>
        <begin position="350"/>
        <end position="361"/>
    </location>
</feature>
<feature type="compositionally biased region" description="Basic and acidic residues" evidence="1">
    <location>
        <begin position="329"/>
        <end position="338"/>
    </location>
</feature>
<feature type="compositionally biased region" description="Basic and acidic residues" evidence="1">
    <location>
        <begin position="87"/>
        <end position="102"/>
    </location>
</feature>
<feature type="region of interest" description="Disordered" evidence="1">
    <location>
        <begin position="1"/>
        <end position="33"/>
    </location>
</feature>
<feature type="compositionally biased region" description="Low complexity" evidence="1">
    <location>
        <begin position="124"/>
        <end position="134"/>
    </location>
</feature>
<comment type="caution">
    <text evidence="2">The sequence shown here is derived from an EMBL/GenBank/DDBJ whole genome shotgun (WGS) entry which is preliminary data.</text>
</comment>
<name>A0A9K3CW94_9EUKA</name>
<feature type="region of interest" description="Disordered" evidence="1">
    <location>
        <begin position="405"/>
        <end position="451"/>
    </location>
</feature>
<evidence type="ECO:0000313" key="3">
    <source>
        <dbReference type="Proteomes" id="UP000265618"/>
    </source>
</evidence>
<feature type="compositionally biased region" description="Polar residues" evidence="1">
    <location>
        <begin position="286"/>
        <end position="317"/>
    </location>
</feature>
<feature type="compositionally biased region" description="Low complexity" evidence="1">
    <location>
        <begin position="383"/>
        <end position="393"/>
    </location>
</feature>
<dbReference type="EMBL" id="BDIP01001327">
    <property type="protein sequence ID" value="GIQ84152.1"/>
    <property type="molecule type" value="Genomic_DNA"/>
</dbReference>
<feature type="region of interest" description="Disordered" evidence="1">
    <location>
        <begin position="75"/>
        <end position="171"/>
    </location>
</feature>
<keyword evidence="3" id="KW-1185">Reference proteome</keyword>
<feature type="region of interest" description="Disordered" evidence="1">
    <location>
        <begin position="476"/>
        <end position="497"/>
    </location>
</feature>
<feature type="compositionally biased region" description="Polar residues" evidence="1">
    <location>
        <begin position="340"/>
        <end position="349"/>
    </location>
</feature>
<feature type="region of interest" description="Disordered" evidence="1">
    <location>
        <begin position="608"/>
        <end position="691"/>
    </location>
</feature>
<feature type="compositionally biased region" description="Low complexity" evidence="1">
    <location>
        <begin position="141"/>
        <end position="158"/>
    </location>
</feature>
<gene>
    <name evidence="2" type="ORF">KIPB_005596</name>
</gene>
<feature type="compositionally biased region" description="Basic and acidic residues" evidence="1">
    <location>
        <begin position="627"/>
        <end position="637"/>
    </location>
</feature>
<protein>
    <submittedName>
        <fullName evidence="2">Uncharacterized protein</fullName>
    </submittedName>
</protein>
<sequence>MDLDGSGLGDSALCPFPSPPTRTPNRWTGGNSDVVPIAPIPVPAGIAVAGVRERGSGGTPKSVLRLPRSGTLNLRIASNSTTPPQGREGEGERETSWAEQERRGRHAGAPKIEPVTTLPSCCQTPRGTGTPTPTAEGYMVSQSAQQALQESLSQSAASGTSQDQEAGSGMSLGERQVSMEVLQLERERQLVQSLPLDISMSMMLDDMDVDTVEEEDGDRAEEDALNLRETGYMGTRGARCTRQPSAVAAESGIIHVYGKAPPSAHSYRPEARPHNSPSPMPRPIESPQSRQESVLRSQMTRSAETSDLSFPPMQSLSPEAFGDTSMSLERGRGRERSSRPVTQDNTPTQSMSSSFSPKMPSAVVQSAPTASKPLVGTSKPNGTLSSIATSSLTSPVPVTWERDLATSPEGTLPGTAPSSLPLPTRSLNDSSSPLSPNRSRGSVRSRRDVQVRRHSLLSEIGKRSHSQDNLHDLLVPMADSDTPEGSPPSQKTPPIPDCECTATRKGKVKCNHCVFKRFPKSAQDGSPVQRPRQRSFSLMGAHPCSFQQPRPLGGSVTELLPVGHSTSSSGWLYPEGAPSPDPMPSKLGRSFSTIGLMSTHSTMGRVVADQGGRGRERERGGVVADQGGRERERERGSRGVFQGSRSTMRQVSVHDSVGDREMRRRHSMIPLEGMAGTVQGTEGERHPNPLD</sequence>
<proteinExistence type="predicted"/>
<feature type="compositionally biased region" description="Basic and acidic residues" evidence="1">
    <location>
        <begin position="682"/>
        <end position="691"/>
    </location>
</feature>
<dbReference type="AlphaFoldDB" id="A0A9K3CW94"/>
<feature type="compositionally biased region" description="Polar residues" evidence="1">
    <location>
        <begin position="75"/>
        <end position="84"/>
    </location>
</feature>
<evidence type="ECO:0000313" key="2">
    <source>
        <dbReference type="EMBL" id="GIQ84152.1"/>
    </source>
</evidence>
<reference evidence="2 3" key="1">
    <citation type="journal article" date="2018" name="PLoS ONE">
        <title>The draft genome of Kipferlia bialata reveals reductive genome evolution in fornicate parasites.</title>
        <authorList>
            <person name="Tanifuji G."/>
            <person name="Takabayashi S."/>
            <person name="Kume K."/>
            <person name="Takagi M."/>
            <person name="Nakayama T."/>
            <person name="Kamikawa R."/>
            <person name="Inagaki Y."/>
            <person name="Hashimoto T."/>
        </authorList>
    </citation>
    <scope>NUCLEOTIDE SEQUENCE [LARGE SCALE GENOMIC DNA]</scope>
    <source>
        <strain evidence="2">NY0173</strain>
    </source>
</reference>